<feature type="compositionally biased region" description="Low complexity" evidence="1">
    <location>
        <begin position="1"/>
        <end position="36"/>
    </location>
</feature>
<feature type="compositionally biased region" description="Gly residues" evidence="1">
    <location>
        <begin position="346"/>
        <end position="362"/>
    </location>
</feature>
<evidence type="ECO:0000313" key="2">
    <source>
        <dbReference type="Proteomes" id="UP000887560"/>
    </source>
</evidence>
<dbReference type="GO" id="GO:0016592">
    <property type="term" value="C:mediator complex"/>
    <property type="evidence" value="ECO:0007669"/>
    <property type="project" value="TreeGrafter"/>
</dbReference>
<feature type="compositionally biased region" description="Basic residues" evidence="1">
    <location>
        <begin position="435"/>
        <end position="444"/>
    </location>
</feature>
<feature type="region of interest" description="Disordered" evidence="1">
    <location>
        <begin position="125"/>
        <end position="150"/>
    </location>
</feature>
<feature type="region of interest" description="Disordered" evidence="1">
    <location>
        <begin position="1"/>
        <end position="41"/>
    </location>
</feature>
<feature type="compositionally biased region" description="Gly residues" evidence="1">
    <location>
        <begin position="239"/>
        <end position="249"/>
    </location>
</feature>
<dbReference type="PANTHER" id="PTHR46007:SF8">
    <property type="entry name" value="C2H2-TYPE DOMAIN-CONTAINING PROTEIN"/>
    <property type="match status" value="1"/>
</dbReference>
<feature type="compositionally biased region" description="Gly residues" evidence="1">
    <location>
        <begin position="275"/>
        <end position="338"/>
    </location>
</feature>
<dbReference type="WBParaSite" id="scf7180000416868.g726">
    <property type="protein sequence ID" value="scf7180000416868.g726"/>
    <property type="gene ID" value="scf7180000416868.g726"/>
</dbReference>
<sequence>MESQHQSQQQPQPPQLQQHPPNQQQSQTSSPPSLSPLRTRLWTAPIETSNKRIQQKQPCKAVFRSAQRRSATGIRRADKHLEEPALLVDLEGICLDEKCLHNLIDKNEKLGNSKEERKTFETFNLSSSSLTTARRLSNTSSENTKGEKKNSAMMVAISVEDMDMEADMDLQEDMEGPQQTQQYVPQQTQQLYVPQQQQYVPQQVVVQPAGGGVGGSGYPSGQGYIPQSGGVIPQTTGGQSYGGTTGNGGGNVGGGTSGCGSGGCSAGGTGGTTGGSNYGGGESSGGTVSGSGLGGSSGGTGGGETAGTTGGEEGTGGASGGSSGGSEGGYGGSTGGTGTDTASGSLGTGGSPTGGSSYGSGQTGTQTTGYQPAATQVATGENKQCCSCSNSGGCYQTSPQQTAAGGSVAVQPVQPQPTGTAQASSQPQKGYGDVRRKKFSSRHRQRQIFGRGTMVNHMAMLSQLQPIPPVKREKNNGPPKPFTLFNKSPVDAMKSKGQSFANRAATFKKI</sequence>
<feature type="compositionally biased region" description="Polar residues" evidence="1">
    <location>
        <begin position="416"/>
        <end position="428"/>
    </location>
</feature>
<protein>
    <submittedName>
        <fullName evidence="3">Uncharacterized protein</fullName>
    </submittedName>
</protein>
<organism evidence="2 3">
    <name type="scientific">Meloidogyne floridensis</name>
    <dbReference type="NCBI Taxonomy" id="298350"/>
    <lineage>
        <taxon>Eukaryota</taxon>
        <taxon>Metazoa</taxon>
        <taxon>Ecdysozoa</taxon>
        <taxon>Nematoda</taxon>
        <taxon>Chromadorea</taxon>
        <taxon>Rhabditida</taxon>
        <taxon>Tylenchina</taxon>
        <taxon>Tylenchomorpha</taxon>
        <taxon>Tylenchoidea</taxon>
        <taxon>Meloidogynidae</taxon>
        <taxon>Meloidogyninae</taxon>
        <taxon>Meloidogyne</taxon>
    </lineage>
</organism>
<evidence type="ECO:0000256" key="1">
    <source>
        <dbReference type="SAM" id="MobiDB-lite"/>
    </source>
</evidence>
<dbReference type="PANTHER" id="PTHR46007">
    <property type="entry name" value="MEDIATOR OF RNA POLYMERASE II TRANSCRIPTION SUBUNIT 12"/>
    <property type="match status" value="1"/>
</dbReference>
<reference evidence="3" key="1">
    <citation type="submission" date="2022-11" db="UniProtKB">
        <authorList>
            <consortium name="WormBaseParasite"/>
        </authorList>
    </citation>
    <scope>IDENTIFICATION</scope>
</reference>
<proteinExistence type="predicted"/>
<feature type="region of interest" description="Disordered" evidence="1">
    <location>
        <begin position="230"/>
        <end position="249"/>
    </location>
</feature>
<feature type="region of interest" description="Disordered" evidence="1">
    <location>
        <begin position="398"/>
        <end position="444"/>
    </location>
</feature>
<dbReference type="GO" id="GO:0045944">
    <property type="term" value="P:positive regulation of transcription by RNA polymerase II"/>
    <property type="evidence" value="ECO:0007669"/>
    <property type="project" value="TreeGrafter"/>
</dbReference>
<feature type="region of interest" description="Disordered" evidence="1">
    <location>
        <begin position="468"/>
        <end position="487"/>
    </location>
</feature>
<dbReference type="GO" id="GO:0003713">
    <property type="term" value="F:transcription coactivator activity"/>
    <property type="evidence" value="ECO:0007669"/>
    <property type="project" value="TreeGrafter"/>
</dbReference>
<evidence type="ECO:0000313" key="3">
    <source>
        <dbReference type="WBParaSite" id="scf7180000416868.g726"/>
    </source>
</evidence>
<name>A0A915NI44_9BILA</name>
<feature type="compositionally biased region" description="Low complexity" evidence="1">
    <location>
        <begin position="125"/>
        <end position="141"/>
    </location>
</feature>
<accession>A0A915NI44</accession>
<feature type="region of interest" description="Disordered" evidence="1">
    <location>
        <begin position="275"/>
        <end position="368"/>
    </location>
</feature>
<dbReference type="AlphaFoldDB" id="A0A915NI44"/>
<keyword evidence="2" id="KW-1185">Reference proteome</keyword>
<dbReference type="InterPro" id="IPR051647">
    <property type="entry name" value="Mediator_comp_sub12"/>
</dbReference>
<dbReference type="Proteomes" id="UP000887560">
    <property type="component" value="Unplaced"/>
</dbReference>